<organism evidence="1 2">
    <name type="scientific">Fusobacterium varium ATCC 27725</name>
    <dbReference type="NCBI Taxonomy" id="469618"/>
    <lineage>
        <taxon>Bacteria</taxon>
        <taxon>Fusobacteriati</taxon>
        <taxon>Fusobacteriota</taxon>
        <taxon>Fusobacteriia</taxon>
        <taxon>Fusobacteriales</taxon>
        <taxon>Fusobacteriaceae</taxon>
        <taxon>Fusobacterium</taxon>
    </lineage>
</organism>
<evidence type="ECO:0000313" key="2">
    <source>
        <dbReference type="Proteomes" id="UP000241238"/>
    </source>
</evidence>
<keyword evidence="2" id="KW-1185">Reference proteome</keyword>
<proteinExistence type="predicted"/>
<reference evidence="2" key="1">
    <citation type="journal article" date="2018" name="MSphere">
        <title>Fusobacterium Genomics Using MinION and Illumina Sequencing Enables Genome Completion and Correction.</title>
        <authorList>
            <person name="Todd S.M."/>
            <person name="Settlage R.E."/>
            <person name="Lahmers K.K."/>
            <person name="Slade D.J."/>
        </authorList>
    </citation>
    <scope>NUCLEOTIDE SEQUENCE [LARGE SCALE GENOMIC DNA]</scope>
    <source>
        <strain evidence="2">ATCC 27725</strain>
    </source>
</reference>
<evidence type="ECO:0000313" key="1">
    <source>
        <dbReference type="EMBL" id="AVQ31922.1"/>
    </source>
</evidence>
<dbReference type="RefSeq" id="WP_005948287.1">
    <property type="nucleotide sequence ID" value="NZ_CP028103.1"/>
</dbReference>
<accession>A0ABN5JLW7</accession>
<dbReference type="Proteomes" id="UP000241238">
    <property type="component" value="Chromosome"/>
</dbReference>
<dbReference type="EMBL" id="CP028103">
    <property type="protein sequence ID" value="AVQ31922.1"/>
    <property type="molecule type" value="Genomic_DNA"/>
</dbReference>
<protein>
    <submittedName>
        <fullName evidence="1">Uncharacterized protein</fullName>
    </submittedName>
</protein>
<gene>
    <name evidence="1" type="ORF">C4N18_12090</name>
</gene>
<name>A0ABN5JLW7_FUSVA</name>
<sequence length="113" mass="13533">MNEKIERRGRPLGSGNKVRTILGMRVSYEEYNIVKEGLVKLKPKFKTNKKILIYLFEKYNKFHMVNKLELEELLLELISKELNKINYSKEEKIQLKKIYKEIQTKGLKNLFNI</sequence>
<dbReference type="GeneID" id="77468737"/>